<feature type="region of interest" description="Phosphopantothenoylcysteine decarboxylase" evidence="3">
    <location>
        <begin position="1"/>
        <end position="189"/>
    </location>
</feature>
<feature type="binding site" evidence="3">
    <location>
        <position position="324"/>
    </location>
    <ligand>
        <name>CTP</name>
        <dbReference type="ChEBI" id="CHEBI:37563"/>
    </ligand>
</feature>
<dbReference type="EC" id="6.3.2.5" evidence="3"/>
<reference evidence="7 8" key="1">
    <citation type="submission" date="2020-10" db="EMBL/GenBank/DDBJ databases">
        <title>Phylogeny of dyella-like bacteria.</title>
        <authorList>
            <person name="Fu J."/>
        </authorList>
    </citation>
    <scope>NUCLEOTIDE SEQUENCE [LARGE SCALE GENOMIC DNA]</scope>
    <source>
        <strain evidence="7 8">JP1</strain>
    </source>
</reference>
<keyword evidence="3 4" id="KW-0288">FMN</keyword>
<feature type="region of interest" description="Phosphopantothenate--cysteine ligase" evidence="3">
    <location>
        <begin position="190"/>
        <end position="401"/>
    </location>
</feature>
<sequence>MTLAQRRLLLGVSGGIAAYKSCELVRRLRELGAHVRVVMTENATRFVTPTTFQALSGEPVRVSLWDESAEAAMGHIELARWAERVLIAPASADLMARLAQGHANDLLTTLCLATASPVYLAPAMNQQMWAHAATQANLATLRARGVHILGPAAGDQACGEVGSGRMLEPHELRAAIVASFGDQVLQGRKVVVSAGPTYEDIDPVRFIGNRSSGRMGFAVAEAAAQAGAQVTLVAGPVSLATPQGIARRVDVRSAAQMHAAVTAATADADIYIGAAAVGDYRPNSVAPQKLKKHDGAALALQLTENPDILAHLSAQRAHPFLVGFAAETQDVERYARDKLQRKGLDMIAANQVGEGLGFETADNAITLYWADGSAELPRADKALLARQLIERIADRYRAVRG</sequence>
<keyword evidence="3" id="KW-0511">Multifunctional enzyme</keyword>
<dbReference type="Gene3D" id="3.40.50.10300">
    <property type="entry name" value="CoaB-like"/>
    <property type="match status" value="1"/>
</dbReference>
<feature type="domain" description="Flavoprotein" evidence="5">
    <location>
        <begin position="7"/>
        <end position="172"/>
    </location>
</feature>
<dbReference type="PANTHER" id="PTHR14359:SF6">
    <property type="entry name" value="PHOSPHOPANTOTHENOYLCYSTEINE DECARBOXYLASE"/>
    <property type="match status" value="1"/>
</dbReference>
<gene>
    <name evidence="3 7" type="primary">coaBC</name>
    <name evidence="7" type="ORF">ISP15_04865</name>
</gene>
<dbReference type="GO" id="GO:0004632">
    <property type="term" value="F:phosphopantothenate--cysteine ligase activity"/>
    <property type="evidence" value="ECO:0007669"/>
    <property type="project" value="UniProtKB-EC"/>
</dbReference>
<dbReference type="Pfam" id="PF02441">
    <property type="entry name" value="Flavoprotein"/>
    <property type="match status" value="1"/>
</dbReference>
<feature type="active site" description="Proton donor" evidence="3">
    <location>
        <position position="158"/>
    </location>
</feature>
<organism evidence="7 8">
    <name type="scientific">Dyella jejuensis</name>
    <dbReference type="NCBI Taxonomy" id="1432009"/>
    <lineage>
        <taxon>Bacteria</taxon>
        <taxon>Pseudomonadati</taxon>
        <taxon>Pseudomonadota</taxon>
        <taxon>Gammaproteobacteria</taxon>
        <taxon>Lysobacterales</taxon>
        <taxon>Rhodanobacteraceae</taxon>
        <taxon>Dyella</taxon>
    </lineage>
</organism>
<feature type="binding site" evidence="3">
    <location>
        <position position="279"/>
    </location>
    <ligand>
        <name>CTP</name>
        <dbReference type="ChEBI" id="CHEBI:37563"/>
    </ligand>
</feature>
<evidence type="ECO:0000256" key="2">
    <source>
        <dbReference type="ARBA" id="ARBA00023239"/>
    </source>
</evidence>
<dbReference type="InterPro" id="IPR035929">
    <property type="entry name" value="CoaB-like_sf"/>
</dbReference>
<keyword evidence="8" id="KW-1185">Reference proteome</keyword>
<comment type="similarity">
    <text evidence="3 4">In the C-terminal section; belongs to the PPC synthetase family.</text>
</comment>
<dbReference type="PANTHER" id="PTHR14359">
    <property type="entry name" value="HOMO-OLIGOMERIC FLAVIN CONTAINING CYS DECARBOXYLASE FAMILY"/>
    <property type="match status" value="1"/>
</dbReference>
<evidence type="ECO:0000313" key="7">
    <source>
        <dbReference type="EMBL" id="MFK2899659.1"/>
    </source>
</evidence>
<protein>
    <recommendedName>
        <fullName evidence="3">Coenzyme A biosynthesis bifunctional protein CoaBC</fullName>
    </recommendedName>
    <alternativeName>
        <fullName evidence="3">DNA/pantothenate metabolism flavoprotein</fullName>
    </alternativeName>
    <alternativeName>
        <fullName evidence="3">Phosphopantothenoylcysteine synthetase/decarboxylase</fullName>
        <shortName evidence="3">PPCS-PPCDC</shortName>
    </alternativeName>
    <domain>
        <recommendedName>
            <fullName evidence="3">Phosphopantothenoylcysteine decarboxylase</fullName>
            <shortName evidence="3">PPC decarboxylase</shortName>
            <shortName evidence="3">PPC-DC</shortName>
            <ecNumber evidence="3">4.1.1.36</ecNumber>
        </recommendedName>
        <alternativeName>
            <fullName evidence="3">CoaC</fullName>
        </alternativeName>
    </domain>
    <domain>
        <recommendedName>
            <fullName evidence="3">Phosphopantothenate--cysteine ligase</fullName>
            <ecNumber evidence="3">6.3.2.5</ecNumber>
        </recommendedName>
        <alternativeName>
            <fullName evidence="3">CoaB</fullName>
        </alternativeName>
        <alternativeName>
            <fullName evidence="3">Phosphopantothenoylcysteine synthetase</fullName>
            <shortName evidence="3">PPC synthetase</shortName>
            <shortName evidence="3">PPC-S</shortName>
        </alternativeName>
    </domain>
</protein>
<feature type="binding site" evidence="3">
    <location>
        <begin position="306"/>
        <end position="309"/>
    </location>
    <ligand>
        <name>CTP</name>
        <dbReference type="ChEBI" id="CHEBI:37563"/>
    </ligand>
</feature>
<keyword evidence="3 4" id="KW-0285">Flavoprotein</keyword>
<comment type="caution">
    <text evidence="7">The sequence shown here is derived from an EMBL/GenBank/DDBJ whole genome shotgun (WGS) entry which is preliminary data.</text>
</comment>
<accession>A0ABW8JEY8</accession>
<dbReference type="Pfam" id="PF04127">
    <property type="entry name" value="DFP"/>
    <property type="match status" value="1"/>
</dbReference>
<dbReference type="EMBL" id="JADIKJ010000003">
    <property type="protein sequence ID" value="MFK2899659.1"/>
    <property type="molecule type" value="Genomic_DNA"/>
</dbReference>
<evidence type="ECO:0000256" key="4">
    <source>
        <dbReference type="RuleBase" id="RU364078"/>
    </source>
</evidence>
<comment type="cofactor">
    <cofactor evidence="3">
        <name>FMN</name>
        <dbReference type="ChEBI" id="CHEBI:58210"/>
    </cofactor>
    <text evidence="3">Binds 1 FMN per subunit.</text>
</comment>
<keyword evidence="1 3" id="KW-0210">Decarboxylase</keyword>
<dbReference type="SUPFAM" id="SSF52507">
    <property type="entry name" value="Homo-oligomeric flavin-containing Cys decarboxylases, HFCD"/>
    <property type="match status" value="1"/>
</dbReference>
<evidence type="ECO:0000259" key="5">
    <source>
        <dbReference type="Pfam" id="PF02441"/>
    </source>
</evidence>
<dbReference type="Proteomes" id="UP001620461">
    <property type="component" value="Unassembled WGS sequence"/>
</dbReference>
<keyword evidence="2 3" id="KW-0456">Lyase</keyword>
<keyword evidence="3" id="KW-0479">Metal-binding</keyword>
<dbReference type="InterPro" id="IPR007085">
    <property type="entry name" value="DNA/pantothenate-metab_flavo_C"/>
</dbReference>
<dbReference type="SUPFAM" id="SSF102645">
    <property type="entry name" value="CoaB-like"/>
    <property type="match status" value="1"/>
</dbReference>
<comment type="similarity">
    <text evidence="3 4">In the N-terminal section; belongs to the HFCD (homo-oligomeric flavin containing Cys decarboxylase) superfamily.</text>
</comment>
<dbReference type="InterPro" id="IPR036551">
    <property type="entry name" value="Flavin_trans-like"/>
</dbReference>
<dbReference type="EC" id="4.1.1.36" evidence="3"/>
<feature type="binding site" evidence="3">
    <location>
        <position position="342"/>
    </location>
    <ligand>
        <name>CTP</name>
        <dbReference type="ChEBI" id="CHEBI:37563"/>
    </ligand>
</feature>
<dbReference type="GO" id="GO:0004633">
    <property type="term" value="F:phosphopantothenoylcysteine decarboxylase activity"/>
    <property type="evidence" value="ECO:0007669"/>
    <property type="project" value="UniProtKB-EC"/>
</dbReference>
<comment type="cofactor">
    <cofactor evidence="3">
        <name>Mg(2+)</name>
        <dbReference type="ChEBI" id="CHEBI:18420"/>
    </cofactor>
</comment>
<dbReference type="InterPro" id="IPR003382">
    <property type="entry name" value="Flavoprotein"/>
</dbReference>
<dbReference type="InterPro" id="IPR005252">
    <property type="entry name" value="CoaBC"/>
</dbReference>
<dbReference type="NCBIfam" id="TIGR00521">
    <property type="entry name" value="coaBC_dfp"/>
    <property type="match status" value="1"/>
</dbReference>
<evidence type="ECO:0000256" key="1">
    <source>
        <dbReference type="ARBA" id="ARBA00022793"/>
    </source>
</evidence>
<comment type="catalytic activity">
    <reaction evidence="3 4">
        <text>(R)-4'-phosphopantothenate + L-cysteine + CTP = N-[(R)-4-phosphopantothenoyl]-L-cysteine + CMP + diphosphate + H(+)</text>
        <dbReference type="Rhea" id="RHEA:19397"/>
        <dbReference type="ChEBI" id="CHEBI:10986"/>
        <dbReference type="ChEBI" id="CHEBI:15378"/>
        <dbReference type="ChEBI" id="CHEBI:33019"/>
        <dbReference type="ChEBI" id="CHEBI:35235"/>
        <dbReference type="ChEBI" id="CHEBI:37563"/>
        <dbReference type="ChEBI" id="CHEBI:59458"/>
        <dbReference type="ChEBI" id="CHEBI:60377"/>
        <dbReference type="EC" id="6.3.2.5"/>
    </reaction>
</comment>
<feature type="binding site" evidence="3">
    <location>
        <position position="338"/>
    </location>
    <ligand>
        <name>CTP</name>
        <dbReference type="ChEBI" id="CHEBI:37563"/>
    </ligand>
</feature>
<comment type="caution">
    <text evidence="3">Lacks conserved residue(s) required for the propagation of feature annotation.</text>
</comment>
<comment type="function">
    <text evidence="4">Catalyzes two steps in the biosynthesis of coenzyme A. In the first step cysteine is conjugated to 4'-phosphopantothenate to form 4-phosphopantothenoylcysteine, in the latter compound is decarboxylated to form 4'-phosphopantotheine.</text>
</comment>
<comment type="function">
    <text evidence="3">Catalyzes two sequential steps in the biosynthesis of coenzyme A. In the first step cysteine is conjugated to 4'-phosphopantothenate to form 4-phosphopantothenoylcysteine. In the second step the latter compound is decarboxylated to form 4'-phosphopantotheine.</text>
</comment>
<keyword evidence="3 4" id="KW-0436">Ligase</keyword>
<evidence type="ECO:0000256" key="3">
    <source>
        <dbReference type="HAMAP-Rule" id="MF_02225"/>
    </source>
</evidence>
<feature type="domain" description="DNA/pantothenate metabolism flavoprotein C-terminal" evidence="6">
    <location>
        <begin position="185"/>
        <end position="394"/>
    </location>
</feature>
<evidence type="ECO:0000259" key="6">
    <source>
        <dbReference type="Pfam" id="PF04127"/>
    </source>
</evidence>
<dbReference type="Gene3D" id="3.40.50.1950">
    <property type="entry name" value="Flavin prenyltransferase-like"/>
    <property type="match status" value="1"/>
</dbReference>
<evidence type="ECO:0000313" key="8">
    <source>
        <dbReference type="Proteomes" id="UP001620461"/>
    </source>
</evidence>
<name>A0ABW8JEY8_9GAMM</name>
<comment type="catalytic activity">
    <reaction evidence="3 4">
        <text>N-[(R)-4-phosphopantothenoyl]-L-cysteine + H(+) = (R)-4'-phosphopantetheine + CO2</text>
        <dbReference type="Rhea" id="RHEA:16793"/>
        <dbReference type="ChEBI" id="CHEBI:15378"/>
        <dbReference type="ChEBI" id="CHEBI:16526"/>
        <dbReference type="ChEBI" id="CHEBI:59458"/>
        <dbReference type="ChEBI" id="CHEBI:61723"/>
        <dbReference type="EC" id="4.1.1.36"/>
    </reaction>
</comment>
<comment type="pathway">
    <text evidence="3 4">Cofactor biosynthesis; coenzyme A biosynthesis; CoA from (R)-pantothenate: step 2/5.</text>
</comment>
<dbReference type="RefSeq" id="WP_404545684.1">
    <property type="nucleotide sequence ID" value="NZ_JADIKJ010000003.1"/>
</dbReference>
<comment type="pathway">
    <text evidence="3 4">Cofactor biosynthesis; coenzyme A biosynthesis; CoA from (R)-pantothenate: step 3/5.</text>
</comment>
<proteinExistence type="inferred from homology"/>
<keyword evidence="3" id="KW-0460">Magnesium</keyword>
<feature type="binding site" evidence="3">
    <location>
        <position position="289"/>
    </location>
    <ligand>
        <name>CTP</name>
        <dbReference type="ChEBI" id="CHEBI:37563"/>
    </ligand>
</feature>
<dbReference type="HAMAP" id="MF_02225">
    <property type="entry name" value="CoaBC"/>
    <property type="match status" value="1"/>
</dbReference>